<accession>A0A6A3J646</accession>
<feature type="region of interest" description="Disordered" evidence="1">
    <location>
        <begin position="1"/>
        <end position="144"/>
    </location>
</feature>
<feature type="region of interest" description="Disordered" evidence="1">
    <location>
        <begin position="589"/>
        <end position="617"/>
    </location>
</feature>
<evidence type="ECO:0000313" key="2">
    <source>
        <dbReference type="EMBL" id="KAE8989871.1"/>
    </source>
</evidence>
<evidence type="ECO:0000256" key="1">
    <source>
        <dbReference type="SAM" id="MobiDB-lite"/>
    </source>
</evidence>
<proteinExistence type="predicted"/>
<name>A0A6A3J646_9STRA</name>
<organism evidence="2 3">
    <name type="scientific">Phytophthora rubi</name>
    <dbReference type="NCBI Taxonomy" id="129364"/>
    <lineage>
        <taxon>Eukaryota</taxon>
        <taxon>Sar</taxon>
        <taxon>Stramenopiles</taxon>
        <taxon>Oomycota</taxon>
        <taxon>Peronosporomycetes</taxon>
        <taxon>Peronosporales</taxon>
        <taxon>Peronosporaceae</taxon>
        <taxon>Phytophthora</taxon>
    </lineage>
</organism>
<evidence type="ECO:0000313" key="3">
    <source>
        <dbReference type="Proteomes" id="UP000429607"/>
    </source>
</evidence>
<gene>
    <name evidence="2" type="ORF">PR001_g21653</name>
</gene>
<feature type="compositionally biased region" description="Basic and acidic residues" evidence="1">
    <location>
        <begin position="23"/>
        <end position="32"/>
    </location>
</feature>
<comment type="caution">
    <text evidence="2">The sequence shown here is derived from an EMBL/GenBank/DDBJ whole genome shotgun (WGS) entry which is preliminary data.</text>
</comment>
<dbReference type="Proteomes" id="UP000429607">
    <property type="component" value="Unassembled WGS sequence"/>
</dbReference>
<sequence>MKGEKTESSLRWSSRVVALPTEVEPKEAEKSKPGRSTLGVSALSAEVEASRPSEAEPSAEPESPPIPEDVVPSLSSPKIKPSGAGQGDETGAQPSPRNDEGRSQAVSAEPLNVVPQDEPEASTTISRLPSANLEPTAANPRSSQVEGGALSILGSREMNMREQSPAWTGTDLARLNYTPGSGYFRSTSDGAWSCSLSLDQRPFQRLRCVPKGVEAQNLSLTRPPEMTEVEMITYGRSQLDLWVTLPPGVVHPIDVAYGSRYEGYDLWGFIRAAGTTARHLMSVTQTSAARWLNVFNAERRQIPVVFDLKAVRVSLGLMPPIACVALLQTMLLEAGYEFQNHVPAWHTLSEVSSVSESQIRLEVERIGHFIRAELVAWKFAVGSTPYYVRSPSDSLLIASVQMTESRVGFPLDKNGDAIMDEDTQLFLGPEVVVRLQLTGLKPRSPASSLDGEPTSKRPLLIRASTGGYFPSWRNSSDAASETRRDDMSDSVPSMVGAGLNSDPSLMAIGERGNMSNSSSGSFLMSVTDYMLGTGTHLPMSTATVMHGSVTGAIRSSVPGMVMSVTPDPPRTGPVRPRVGVGMYVADQSAQIPLPSSPESNRSAERNVAAAETGPGLE</sequence>
<feature type="region of interest" description="Disordered" evidence="1">
    <location>
        <begin position="472"/>
        <end position="517"/>
    </location>
</feature>
<dbReference type="EMBL" id="QXFV01002294">
    <property type="protein sequence ID" value="KAE8989871.1"/>
    <property type="molecule type" value="Genomic_DNA"/>
</dbReference>
<protein>
    <submittedName>
        <fullName evidence="2">Uncharacterized protein</fullName>
    </submittedName>
</protein>
<reference evidence="2 3" key="1">
    <citation type="submission" date="2018-09" db="EMBL/GenBank/DDBJ databases">
        <title>Genomic investigation of the strawberry pathogen Phytophthora fragariae indicates pathogenicity is determined by transcriptional variation in three key races.</title>
        <authorList>
            <person name="Adams T.M."/>
            <person name="Armitage A.D."/>
            <person name="Sobczyk M.K."/>
            <person name="Bates H.J."/>
            <person name="Dunwell J.M."/>
            <person name="Nellist C.F."/>
            <person name="Harrison R.J."/>
        </authorList>
    </citation>
    <scope>NUCLEOTIDE SEQUENCE [LARGE SCALE GENOMIC DNA]</scope>
    <source>
        <strain evidence="2 3">SCRP249</strain>
    </source>
</reference>
<dbReference type="AlphaFoldDB" id="A0A6A3J646"/>